<evidence type="ECO:0000256" key="1">
    <source>
        <dbReference type="SAM" id="MobiDB-lite"/>
    </source>
</evidence>
<evidence type="ECO:0000313" key="2">
    <source>
        <dbReference type="EMBL" id="VDP92432.1"/>
    </source>
</evidence>
<name>A0A183B7H5_9TREM</name>
<feature type="region of interest" description="Disordered" evidence="1">
    <location>
        <begin position="102"/>
        <end position="164"/>
    </location>
</feature>
<accession>A0A183B7H5</accession>
<feature type="compositionally biased region" description="Polar residues" evidence="1">
    <location>
        <begin position="140"/>
        <end position="164"/>
    </location>
</feature>
<gene>
    <name evidence="2" type="ORF">ECPE_LOCUS15160</name>
</gene>
<reference evidence="4" key="1">
    <citation type="submission" date="2016-06" db="UniProtKB">
        <authorList>
            <consortium name="WormBaseParasite"/>
        </authorList>
    </citation>
    <scope>IDENTIFICATION</scope>
</reference>
<dbReference type="AlphaFoldDB" id="A0A183B7H5"/>
<dbReference type="WBParaSite" id="ECPE_0001520001-mRNA-1">
    <property type="protein sequence ID" value="ECPE_0001520001-mRNA-1"/>
    <property type="gene ID" value="ECPE_0001520001"/>
</dbReference>
<keyword evidence="3" id="KW-1185">Reference proteome</keyword>
<evidence type="ECO:0000313" key="4">
    <source>
        <dbReference type="WBParaSite" id="ECPE_0001520001-mRNA-1"/>
    </source>
</evidence>
<protein>
    <submittedName>
        <fullName evidence="4">Bestrophin homolog</fullName>
    </submittedName>
</protein>
<dbReference type="EMBL" id="UZAN01059722">
    <property type="protein sequence ID" value="VDP92432.1"/>
    <property type="molecule type" value="Genomic_DNA"/>
</dbReference>
<feature type="compositionally biased region" description="Acidic residues" evidence="1">
    <location>
        <begin position="113"/>
        <end position="130"/>
    </location>
</feature>
<proteinExistence type="predicted"/>
<sequence>MRILPEFVGVSGLFEFHGMGPSTDPEINLIYARIQAGVDKLTKDEMVHNSWESHCLWSVWSRMRHGLDTTIGANEGVGEGRSDIASNKKSYLVGSGQRIIRRNRFHPRKMEENGDEDEERDDPNTIEDDIAINVQEPQREISTTSMTAQSPSRTRSGRIDQSGS</sequence>
<reference evidence="2 3" key="2">
    <citation type="submission" date="2018-11" db="EMBL/GenBank/DDBJ databases">
        <authorList>
            <consortium name="Pathogen Informatics"/>
        </authorList>
    </citation>
    <scope>NUCLEOTIDE SEQUENCE [LARGE SCALE GENOMIC DNA]</scope>
    <source>
        <strain evidence="2 3">Egypt</strain>
    </source>
</reference>
<organism evidence="4">
    <name type="scientific">Echinostoma caproni</name>
    <dbReference type="NCBI Taxonomy" id="27848"/>
    <lineage>
        <taxon>Eukaryota</taxon>
        <taxon>Metazoa</taxon>
        <taxon>Spiralia</taxon>
        <taxon>Lophotrochozoa</taxon>
        <taxon>Platyhelminthes</taxon>
        <taxon>Trematoda</taxon>
        <taxon>Digenea</taxon>
        <taxon>Plagiorchiida</taxon>
        <taxon>Echinostomata</taxon>
        <taxon>Echinostomatoidea</taxon>
        <taxon>Echinostomatidae</taxon>
        <taxon>Echinostoma</taxon>
    </lineage>
</organism>
<dbReference type="Proteomes" id="UP000272942">
    <property type="component" value="Unassembled WGS sequence"/>
</dbReference>
<evidence type="ECO:0000313" key="3">
    <source>
        <dbReference type="Proteomes" id="UP000272942"/>
    </source>
</evidence>